<dbReference type="PANTHER" id="PTHR48022:SF45">
    <property type="entry name" value="MAJOR FACILITATOR SUPERFAMILY (MFS) PROFILE DOMAIN-CONTAINING PROTEIN-RELATED"/>
    <property type="match status" value="1"/>
</dbReference>
<protein>
    <recommendedName>
        <fullName evidence="7">Major facilitator superfamily (MFS) profile domain-containing protein</fullName>
    </recommendedName>
</protein>
<dbReference type="SUPFAM" id="SSF103473">
    <property type="entry name" value="MFS general substrate transporter"/>
    <property type="match status" value="1"/>
</dbReference>
<keyword evidence="4 6" id="KW-1133">Transmembrane helix</keyword>
<organism evidence="8 9">
    <name type="scientific">Sporothrix curviconia</name>
    <dbReference type="NCBI Taxonomy" id="1260050"/>
    <lineage>
        <taxon>Eukaryota</taxon>
        <taxon>Fungi</taxon>
        <taxon>Dikarya</taxon>
        <taxon>Ascomycota</taxon>
        <taxon>Pezizomycotina</taxon>
        <taxon>Sordariomycetes</taxon>
        <taxon>Sordariomycetidae</taxon>
        <taxon>Ophiostomatales</taxon>
        <taxon>Ophiostomataceae</taxon>
        <taxon>Sporothrix</taxon>
    </lineage>
</organism>
<feature type="transmembrane region" description="Helical" evidence="6">
    <location>
        <begin position="231"/>
        <end position="251"/>
    </location>
</feature>
<dbReference type="InterPro" id="IPR050360">
    <property type="entry name" value="MFS_Sugar_Transporters"/>
</dbReference>
<evidence type="ECO:0000256" key="2">
    <source>
        <dbReference type="ARBA" id="ARBA00010992"/>
    </source>
</evidence>
<evidence type="ECO:0000256" key="5">
    <source>
        <dbReference type="ARBA" id="ARBA00023136"/>
    </source>
</evidence>
<dbReference type="InterPro" id="IPR005829">
    <property type="entry name" value="Sugar_transporter_CS"/>
</dbReference>
<dbReference type="EMBL" id="CAWUHB010000064">
    <property type="protein sequence ID" value="CAK7232425.1"/>
    <property type="molecule type" value="Genomic_DNA"/>
</dbReference>
<evidence type="ECO:0000313" key="8">
    <source>
        <dbReference type="EMBL" id="CAK7232425.1"/>
    </source>
</evidence>
<dbReference type="Proteomes" id="UP001642405">
    <property type="component" value="Unassembled WGS sequence"/>
</dbReference>
<evidence type="ECO:0000259" key="7">
    <source>
        <dbReference type="PROSITE" id="PS50850"/>
    </source>
</evidence>
<feature type="transmembrane region" description="Helical" evidence="6">
    <location>
        <begin position="201"/>
        <end position="219"/>
    </location>
</feature>
<dbReference type="InterPro" id="IPR020846">
    <property type="entry name" value="MFS_dom"/>
</dbReference>
<feature type="transmembrane region" description="Helical" evidence="6">
    <location>
        <begin position="135"/>
        <end position="154"/>
    </location>
</feature>
<evidence type="ECO:0000256" key="1">
    <source>
        <dbReference type="ARBA" id="ARBA00004141"/>
    </source>
</evidence>
<dbReference type="PROSITE" id="PS50850">
    <property type="entry name" value="MFS"/>
    <property type="match status" value="1"/>
</dbReference>
<evidence type="ECO:0000256" key="3">
    <source>
        <dbReference type="ARBA" id="ARBA00022692"/>
    </source>
</evidence>
<reference evidence="8 9" key="1">
    <citation type="submission" date="2024-01" db="EMBL/GenBank/DDBJ databases">
        <authorList>
            <person name="Allen C."/>
            <person name="Tagirdzhanova G."/>
        </authorList>
    </citation>
    <scope>NUCLEOTIDE SEQUENCE [LARGE SCALE GENOMIC DNA]</scope>
</reference>
<keyword evidence="3 6" id="KW-0812">Transmembrane</keyword>
<evidence type="ECO:0000313" key="9">
    <source>
        <dbReference type="Proteomes" id="UP001642405"/>
    </source>
</evidence>
<keyword evidence="9" id="KW-1185">Reference proteome</keyword>
<gene>
    <name evidence="8" type="ORF">SCUCBS95973_008256</name>
</gene>
<proteinExistence type="inferred from homology"/>
<feature type="transmembrane region" description="Helical" evidence="6">
    <location>
        <begin position="160"/>
        <end position="189"/>
    </location>
</feature>
<dbReference type="Pfam" id="PF00083">
    <property type="entry name" value="Sugar_tr"/>
    <property type="match status" value="1"/>
</dbReference>
<sequence length="323" mass="35490">MPESPRWLVQHNRVEEARVVLADLNDTDSDTNEINMAISEIQLSLELAGQAKFRHLFTNGPLRLFQRTCLACAAQCFQQMGGINALAFYQTTIFTEDLGLAKTTARIVSASVFTWQTICSPIGVLTVDRFGRRKLMLVSAFGMGMCMAIVAGTSTQSNNIAAIGAAAAFIFLFSLFFPTGFLGLTFLYAAEISPLSYRVPITAMSTGTAWLFNFVVAEVTPVGLSTISHRYYIIFAAINWFLTLPAVYFFFPETNNRHLEEVDAIFLNSKSIFDTVATAARMPRGQEARHIMEKADIHGARLASAAEVELAEGERAPAQASEV</sequence>
<dbReference type="PROSITE" id="PS00216">
    <property type="entry name" value="SUGAR_TRANSPORT_1"/>
    <property type="match status" value="1"/>
</dbReference>
<comment type="caution">
    <text evidence="8">The sequence shown here is derived from an EMBL/GenBank/DDBJ whole genome shotgun (WGS) entry which is preliminary data.</text>
</comment>
<dbReference type="InterPro" id="IPR036259">
    <property type="entry name" value="MFS_trans_sf"/>
</dbReference>
<comment type="similarity">
    <text evidence="2">Belongs to the major facilitator superfamily. Sugar transporter (TC 2.A.1.1) family.</text>
</comment>
<dbReference type="Gene3D" id="1.20.1250.20">
    <property type="entry name" value="MFS general substrate transporter like domains"/>
    <property type="match status" value="1"/>
</dbReference>
<comment type="subcellular location">
    <subcellularLocation>
        <location evidence="1">Membrane</location>
        <topology evidence="1">Multi-pass membrane protein</topology>
    </subcellularLocation>
</comment>
<dbReference type="PANTHER" id="PTHR48022">
    <property type="entry name" value="PLASTIDIC GLUCOSE TRANSPORTER 4"/>
    <property type="match status" value="1"/>
</dbReference>
<evidence type="ECO:0000256" key="4">
    <source>
        <dbReference type="ARBA" id="ARBA00022989"/>
    </source>
</evidence>
<keyword evidence="5 6" id="KW-0472">Membrane</keyword>
<evidence type="ECO:0000256" key="6">
    <source>
        <dbReference type="SAM" id="Phobius"/>
    </source>
</evidence>
<accession>A0ABP0CLE9</accession>
<feature type="domain" description="Major facilitator superfamily (MFS) profile" evidence="7">
    <location>
        <begin position="1"/>
        <end position="255"/>
    </location>
</feature>
<name>A0ABP0CLE9_9PEZI</name>
<dbReference type="InterPro" id="IPR005828">
    <property type="entry name" value="MFS_sugar_transport-like"/>
</dbReference>